<dbReference type="Proteomes" id="UP001066276">
    <property type="component" value="Chromosome 3_2"/>
</dbReference>
<dbReference type="AlphaFoldDB" id="A0AAV7TSL4"/>
<accession>A0AAV7TSL4</accession>
<comment type="caution">
    <text evidence="1">The sequence shown here is derived from an EMBL/GenBank/DDBJ whole genome shotgun (WGS) entry which is preliminary data.</text>
</comment>
<gene>
    <name evidence="1" type="ORF">NDU88_004452</name>
</gene>
<protein>
    <submittedName>
        <fullName evidence="1">Uncharacterized protein</fullName>
    </submittedName>
</protein>
<evidence type="ECO:0000313" key="2">
    <source>
        <dbReference type="Proteomes" id="UP001066276"/>
    </source>
</evidence>
<name>A0AAV7TSL4_PLEWA</name>
<sequence length="107" mass="12250">MVRNEARICERRFYRPRAQRSLVPTGQGKRHGVAWTQSCQALMMPTAGSPGWRGTKAHTIFIGRSRQRNDNYRDLFQQVNMRAALTARHVQSSQGGRLTVFIYADIT</sequence>
<reference evidence="1" key="1">
    <citation type="journal article" date="2022" name="bioRxiv">
        <title>Sequencing and chromosome-scale assembly of the giantPleurodeles waltlgenome.</title>
        <authorList>
            <person name="Brown T."/>
            <person name="Elewa A."/>
            <person name="Iarovenko S."/>
            <person name="Subramanian E."/>
            <person name="Araus A.J."/>
            <person name="Petzold A."/>
            <person name="Susuki M."/>
            <person name="Suzuki K.-i.T."/>
            <person name="Hayashi T."/>
            <person name="Toyoda A."/>
            <person name="Oliveira C."/>
            <person name="Osipova E."/>
            <person name="Leigh N.D."/>
            <person name="Simon A."/>
            <person name="Yun M.H."/>
        </authorList>
    </citation>
    <scope>NUCLEOTIDE SEQUENCE</scope>
    <source>
        <strain evidence="1">20211129_DDA</strain>
        <tissue evidence="1">Liver</tissue>
    </source>
</reference>
<organism evidence="1 2">
    <name type="scientific">Pleurodeles waltl</name>
    <name type="common">Iberian ribbed newt</name>
    <dbReference type="NCBI Taxonomy" id="8319"/>
    <lineage>
        <taxon>Eukaryota</taxon>
        <taxon>Metazoa</taxon>
        <taxon>Chordata</taxon>
        <taxon>Craniata</taxon>
        <taxon>Vertebrata</taxon>
        <taxon>Euteleostomi</taxon>
        <taxon>Amphibia</taxon>
        <taxon>Batrachia</taxon>
        <taxon>Caudata</taxon>
        <taxon>Salamandroidea</taxon>
        <taxon>Salamandridae</taxon>
        <taxon>Pleurodelinae</taxon>
        <taxon>Pleurodeles</taxon>
    </lineage>
</organism>
<dbReference type="EMBL" id="JANPWB010000006">
    <property type="protein sequence ID" value="KAJ1179216.1"/>
    <property type="molecule type" value="Genomic_DNA"/>
</dbReference>
<proteinExistence type="predicted"/>
<evidence type="ECO:0000313" key="1">
    <source>
        <dbReference type="EMBL" id="KAJ1179216.1"/>
    </source>
</evidence>
<keyword evidence="2" id="KW-1185">Reference proteome</keyword>